<keyword evidence="2" id="KW-1185">Reference proteome</keyword>
<protein>
    <submittedName>
        <fullName evidence="1">Uncharacterized protein</fullName>
    </submittedName>
</protein>
<gene>
    <name evidence="1" type="ORF">CT0861_03969</name>
</gene>
<evidence type="ECO:0000313" key="1">
    <source>
        <dbReference type="EMBL" id="KZL67864.1"/>
    </source>
</evidence>
<feature type="non-terminal residue" evidence="1">
    <location>
        <position position="1"/>
    </location>
</feature>
<comment type="caution">
    <text evidence="1">The sequence shown here is derived from an EMBL/GenBank/DDBJ whole genome shotgun (WGS) entry which is preliminary data.</text>
</comment>
<reference evidence="1 2" key="1">
    <citation type="submission" date="2015-06" db="EMBL/GenBank/DDBJ databases">
        <title>Survival trade-offs in plant roots during colonization by closely related pathogenic and mutualistic fungi.</title>
        <authorList>
            <person name="Hacquard S."/>
            <person name="Kracher B."/>
            <person name="Hiruma K."/>
            <person name="Weinman A."/>
            <person name="Muench P."/>
            <person name="Garrido Oter R."/>
            <person name="Ver Loren van Themaat E."/>
            <person name="Dallerey J.-F."/>
            <person name="Damm U."/>
            <person name="Henrissat B."/>
            <person name="Lespinet O."/>
            <person name="Thon M."/>
            <person name="Kemen E."/>
            <person name="McHardy A.C."/>
            <person name="Schulze-Lefert P."/>
            <person name="O'Connell R.J."/>
        </authorList>
    </citation>
    <scope>NUCLEOTIDE SEQUENCE [LARGE SCALE GENOMIC DNA]</scope>
    <source>
        <strain evidence="1 2">0861</strain>
    </source>
</reference>
<proteinExistence type="predicted"/>
<organism evidence="1 2">
    <name type="scientific">Colletotrichum tofieldiae</name>
    <dbReference type="NCBI Taxonomy" id="708197"/>
    <lineage>
        <taxon>Eukaryota</taxon>
        <taxon>Fungi</taxon>
        <taxon>Dikarya</taxon>
        <taxon>Ascomycota</taxon>
        <taxon>Pezizomycotina</taxon>
        <taxon>Sordariomycetes</taxon>
        <taxon>Hypocreomycetidae</taxon>
        <taxon>Glomerellales</taxon>
        <taxon>Glomerellaceae</taxon>
        <taxon>Colletotrichum</taxon>
        <taxon>Colletotrichum spaethianum species complex</taxon>
    </lineage>
</organism>
<dbReference type="AlphaFoldDB" id="A0A166QFE8"/>
<dbReference type="Proteomes" id="UP000076552">
    <property type="component" value="Unassembled WGS sequence"/>
</dbReference>
<accession>A0A166QFE8</accession>
<sequence>LVTGGSGFRAKHQVDSVTFGVDLATPQVDFASGVGVVLGVKHATRRVGSHVGAASGVDLHPATRYRGRSEGWDPLWRHRIGCHYNRRSDEPRRPCDCCRRRRGRRDLLPGRGCGRCCHPHPRCCSYPLCCRCKPQPEELVGPLDSEIASCAEN</sequence>
<evidence type="ECO:0000313" key="2">
    <source>
        <dbReference type="Proteomes" id="UP000076552"/>
    </source>
</evidence>
<dbReference type="EMBL" id="LFIV01000137">
    <property type="protein sequence ID" value="KZL67864.1"/>
    <property type="molecule type" value="Genomic_DNA"/>
</dbReference>
<name>A0A166QFE8_9PEZI</name>